<gene>
    <name evidence="1" type="ORF">B879_03677</name>
</gene>
<organism evidence="1 2">
    <name type="scientific">Cecembia lonarensis (strain CCUG 58316 / KCTC 22772 / LW9)</name>
    <dbReference type="NCBI Taxonomy" id="1225176"/>
    <lineage>
        <taxon>Bacteria</taxon>
        <taxon>Pseudomonadati</taxon>
        <taxon>Bacteroidota</taxon>
        <taxon>Cytophagia</taxon>
        <taxon>Cytophagales</taxon>
        <taxon>Cyclobacteriaceae</taxon>
        <taxon>Cecembia</taxon>
    </lineage>
</organism>
<proteinExistence type="predicted"/>
<dbReference type="OrthoDB" id="9999353at2"/>
<dbReference type="Proteomes" id="UP000004478">
    <property type="component" value="Unassembled WGS sequence"/>
</dbReference>
<evidence type="ECO:0000313" key="1">
    <source>
        <dbReference type="EMBL" id="EKB47706.1"/>
    </source>
</evidence>
<protein>
    <submittedName>
        <fullName evidence="1">Uncharacterized protein</fullName>
    </submittedName>
</protein>
<dbReference type="Gene3D" id="3.40.720.10">
    <property type="entry name" value="Alkaline Phosphatase, subunit A"/>
    <property type="match status" value="1"/>
</dbReference>
<evidence type="ECO:0000313" key="2">
    <source>
        <dbReference type="Proteomes" id="UP000004478"/>
    </source>
</evidence>
<name>K1KYY9_CECL9</name>
<dbReference type="AlphaFoldDB" id="K1KYY9"/>
<dbReference type="InterPro" id="IPR017850">
    <property type="entry name" value="Alkaline_phosphatase_core_sf"/>
</dbReference>
<accession>K1KYY9</accession>
<dbReference type="EMBL" id="AMGM01000098">
    <property type="protein sequence ID" value="EKB47706.1"/>
    <property type="molecule type" value="Genomic_DNA"/>
</dbReference>
<keyword evidence="2" id="KW-1185">Reference proteome</keyword>
<sequence length="77" mass="8909">MHGRSLTPLIQNSKDWEDRYFFTHHVIRDFDTIPGAVRNQQYLLTMKGKDKALFDLTQDPGQNFNIISEFGCGHPIS</sequence>
<comment type="caution">
    <text evidence="1">The sequence shown here is derived from an EMBL/GenBank/DDBJ whole genome shotgun (WGS) entry which is preliminary data.</text>
</comment>
<dbReference type="SUPFAM" id="SSF53649">
    <property type="entry name" value="Alkaline phosphatase-like"/>
    <property type="match status" value="1"/>
</dbReference>
<reference evidence="1 2" key="1">
    <citation type="journal article" date="2012" name="J. Bacteriol.">
        <title>Draft Genome Sequence of Cecembia lonarensis Strain LW9T, Isolated from Lonar Lake, a Haloalkaline Lake in India.</title>
        <authorList>
            <person name="Shivaji S."/>
            <person name="Ara S."/>
            <person name="Singh A."/>
            <person name="Pinnaka A.K."/>
        </authorList>
    </citation>
    <scope>NUCLEOTIDE SEQUENCE [LARGE SCALE GENOMIC DNA]</scope>
    <source>
        <strain evidence="1 2">LW9</strain>
    </source>
</reference>